<dbReference type="Pfam" id="PF04977">
    <property type="entry name" value="DivIC"/>
    <property type="match status" value="1"/>
</dbReference>
<dbReference type="EMBL" id="CP029479">
    <property type="protein sequence ID" value="AWM77500.1"/>
    <property type="molecule type" value="Genomic_DNA"/>
</dbReference>
<dbReference type="OrthoDB" id="9815600at2"/>
<keyword evidence="1" id="KW-0175">Coiled coil</keyword>
<protein>
    <submittedName>
        <fullName evidence="2">Septum formation initiator</fullName>
    </submittedName>
</protein>
<keyword evidence="3" id="KW-1185">Reference proteome</keyword>
<gene>
    <name evidence="2" type="ORF">HYN04_06810</name>
</gene>
<proteinExistence type="predicted"/>
<dbReference type="RefSeq" id="WP_110450067.1">
    <property type="nucleotide sequence ID" value="NZ_CP029479.1"/>
</dbReference>
<organism evidence="2 3">
    <name type="scientific">Phenylobacterium parvum</name>
    <dbReference type="NCBI Taxonomy" id="2201350"/>
    <lineage>
        <taxon>Bacteria</taxon>
        <taxon>Pseudomonadati</taxon>
        <taxon>Pseudomonadota</taxon>
        <taxon>Alphaproteobacteria</taxon>
        <taxon>Caulobacterales</taxon>
        <taxon>Caulobacteraceae</taxon>
        <taxon>Phenylobacterium</taxon>
    </lineage>
</organism>
<dbReference type="Proteomes" id="UP000247763">
    <property type="component" value="Chromosome"/>
</dbReference>
<sequence length="98" mass="11018">MLQTLRTYWTTALLCLLILYFGIHALTGERGILSTGERDKTLVARQAELAALTRKRTELETRAKLLTDESISADLLDERARALLGFADPRDYVIRVGP</sequence>
<evidence type="ECO:0000313" key="3">
    <source>
        <dbReference type="Proteomes" id="UP000247763"/>
    </source>
</evidence>
<evidence type="ECO:0000256" key="1">
    <source>
        <dbReference type="SAM" id="Coils"/>
    </source>
</evidence>
<dbReference type="AlphaFoldDB" id="A0A2Z3HWA9"/>
<evidence type="ECO:0000313" key="2">
    <source>
        <dbReference type="EMBL" id="AWM77500.1"/>
    </source>
</evidence>
<name>A0A2Z3HWA9_9CAUL</name>
<accession>A0A2Z3HWA9</accession>
<dbReference type="KEGG" id="phb:HYN04_06810"/>
<dbReference type="InterPro" id="IPR007060">
    <property type="entry name" value="FtsL/DivIC"/>
</dbReference>
<feature type="coiled-coil region" evidence="1">
    <location>
        <begin position="42"/>
        <end position="69"/>
    </location>
</feature>
<reference evidence="3" key="1">
    <citation type="submission" date="2018-05" db="EMBL/GenBank/DDBJ databases">
        <title>Genome sequencing of Phenylobacterium sp. HYN0004.</title>
        <authorList>
            <person name="Yi H."/>
            <person name="Baek C."/>
        </authorList>
    </citation>
    <scope>NUCLEOTIDE SEQUENCE [LARGE SCALE GENOMIC DNA]</scope>
    <source>
        <strain evidence="3">HYN0004</strain>
    </source>
</reference>